<evidence type="ECO:0000313" key="3">
    <source>
        <dbReference type="EMBL" id="TRY78217.1"/>
    </source>
</evidence>
<gene>
    <name evidence="3" type="ORF">TCAL_15312</name>
</gene>
<name>A0A553PKK4_TIGCA</name>
<dbReference type="PANTHER" id="PTHR15298:SF1">
    <property type="entry name" value="GLYCINE N-ACYLTRANSFERASE-LIKE PROTEIN"/>
    <property type="match status" value="1"/>
</dbReference>
<dbReference type="InterPro" id="IPR013653">
    <property type="entry name" value="GCN5-like_dom"/>
</dbReference>
<dbReference type="EMBL" id="VCGU01000003">
    <property type="protein sequence ID" value="TRY78217.1"/>
    <property type="molecule type" value="Genomic_DNA"/>
</dbReference>
<proteinExistence type="inferred from homology"/>
<dbReference type="InterPro" id="IPR016181">
    <property type="entry name" value="Acyl_CoA_acyltransferase"/>
</dbReference>
<dbReference type="SUPFAM" id="SSF55729">
    <property type="entry name" value="Acyl-CoA N-acyltransferases (Nat)"/>
    <property type="match status" value="1"/>
</dbReference>
<dbReference type="PANTHER" id="PTHR15298">
    <property type="entry name" value="L-COA N-ACYLTRANSFERASE-RELATED"/>
    <property type="match status" value="1"/>
</dbReference>
<dbReference type="Pfam" id="PF08445">
    <property type="entry name" value="FR47"/>
    <property type="match status" value="1"/>
</dbReference>
<dbReference type="InterPro" id="IPR000182">
    <property type="entry name" value="GNAT_dom"/>
</dbReference>
<evidence type="ECO:0000313" key="4">
    <source>
        <dbReference type="Proteomes" id="UP000318571"/>
    </source>
</evidence>
<evidence type="ECO:0000259" key="2">
    <source>
        <dbReference type="PROSITE" id="PS51186"/>
    </source>
</evidence>
<keyword evidence="4" id="KW-1185">Reference proteome</keyword>
<keyword evidence="1" id="KW-0808">Transferase</keyword>
<dbReference type="GO" id="GO:0047961">
    <property type="term" value="F:glycine N-acyltransferase activity"/>
    <property type="evidence" value="ECO:0007669"/>
    <property type="project" value="InterPro"/>
</dbReference>
<comment type="caution">
    <text evidence="3">The sequence shown here is derived from an EMBL/GenBank/DDBJ whole genome shotgun (WGS) entry which is preliminary data.</text>
</comment>
<dbReference type="OMA" id="ITETTWI"/>
<organism evidence="3 4">
    <name type="scientific">Tigriopus californicus</name>
    <name type="common">Marine copepod</name>
    <dbReference type="NCBI Taxonomy" id="6832"/>
    <lineage>
        <taxon>Eukaryota</taxon>
        <taxon>Metazoa</taxon>
        <taxon>Ecdysozoa</taxon>
        <taxon>Arthropoda</taxon>
        <taxon>Crustacea</taxon>
        <taxon>Multicrustacea</taxon>
        <taxon>Hexanauplia</taxon>
        <taxon>Copepoda</taxon>
        <taxon>Harpacticoida</taxon>
        <taxon>Harpacticidae</taxon>
        <taxon>Tigriopus</taxon>
    </lineage>
</organism>
<dbReference type="GO" id="GO:0005739">
    <property type="term" value="C:mitochondrion"/>
    <property type="evidence" value="ECO:0007669"/>
    <property type="project" value="InterPro"/>
</dbReference>
<sequence>TYELSLFFPHSGLLTVLTYCSQISNLCFFGQLQSRDRDEQARPMKQVFDLQALQATLIQELPFSILALESVKHQIKFNFQPPKEFYVCENEELSLVVIKELGDESFPVFTIFCKESDAPQAEQELNEIIRWDQPWEIGGLPDYLVGALKSNAQNQGSREILEESECWVAILDPETTIPEMNIPPNYKVRHAAVEDAEFMDRLWKFQSSSSLPMLKAQAERGLAFGTYVDGELKSSLVTFNFGPLGALATAETHRKKGLAQMALIYAAKHLRSEGLTPFALIETFNKPSFGLFMKAGFTHTHNVTWLWKRSQ</sequence>
<keyword evidence="1" id="KW-0012">Acyltransferase</keyword>
<comment type="similarity">
    <text evidence="1">Belongs to the glycine N-acyltransferase family.</text>
</comment>
<feature type="non-terminal residue" evidence="3">
    <location>
        <position position="1"/>
    </location>
</feature>
<dbReference type="AlphaFoldDB" id="A0A553PKK4"/>
<accession>A0A553PKK4</accession>
<reference evidence="3 4" key="1">
    <citation type="journal article" date="2018" name="Nat. Ecol. Evol.">
        <title>Genomic signatures of mitonuclear coevolution across populations of Tigriopus californicus.</title>
        <authorList>
            <person name="Barreto F.S."/>
            <person name="Watson E.T."/>
            <person name="Lima T.G."/>
            <person name="Willett C.S."/>
            <person name="Edmands S."/>
            <person name="Li W."/>
            <person name="Burton R.S."/>
        </authorList>
    </citation>
    <scope>NUCLEOTIDE SEQUENCE [LARGE SCALE GENOMIC DNA]</scope>
    <source>
        <strain evidence="3 4">San Diego</strain>
    </source>
</reference>
<dbReference type="PROSITE" id="PS51186">
    <property type="entry name" value="GNAT"/>
    <property type="match status" value="1"/>
</dbReference>
<dbReference type="InterPro" id="IPR010313">
    <property type="entry name" value="Glycine_N-acyltransferase"/>
</dbReference>
<feature type="domain" description="N-acetyltransferase" evidence="2">
    <location>
        <begin position="186"/>
        <end position="311"/>
    </location>
</feature>
<dbReference type="Gene3D" id="3.40.630.30">
    <property type="match status" value="1"/>
</dbReference>
<evidence type="ECO:0000256" key="1">
    <source>
        <dbReference type="RuleBase" id="RU368002"/>
    </source>
</evidence>
<dbReference type="EC" id="2.3.1.-" evidence="1"/>
<dbReference type="Proteomes" id="UP000318571">
    <property type="component" value="Chromosome 11"/>
</dbReference>
<protein>
    <recommendedName>
        <fullName evidence="1">Glycine N-acyltransferase-like protein</fullName>
        <ecNumber evidence="1">2.3.1.-</ecNumber>
    </recommendedName>
</protein>